<feature type="domain" description="Fungal lipase-type" evidence="2">
    <location>
        <begin position="109"/>
        <end position="276"/>
    </location>
</feature>
<feature type="region of interest" description="Disordered" evidence="1">
    <location>
        <begin position="330"/>
        <end position="353"/>
    </location>
</feature>
<gene>
    <name evidence="3" type="ORF">IV203_018542</name>
</gene>
<dbReference type="Pfam" id="PF01764">
    <property type="entry name" value="Lipase_3"/>
    <property type="match status" value="1"/>
</dbReference>
<dbReference type="GO" id="GO:0006629">
    <property type="term" value="P:lipid metabolic process"/>
    <property type="evidence" value="ECO:0007669"/>
    <property type="project" value="InterPro"/>
</dbReference>
<sequence length="448" mass="50602">MTKVDTVDIAVDADALDEISRGMMLAELAITDNKKDTLKNVAKFNPWHEQALKHITGSKQRAHLPLKDILYEDMGELILDCEIDVRGITKGGHFLDTQGYVAHNNDYVVVAFRCTTSIFDWLTNLNTSSSAWEIDVDAPQGYSGICSSLDGLCFQGENYKPRVHTGFYNNFLATLPTIRKHVDRYLVSYERPRTLYIVGHSLGAGIANMTATYFLLHHDWTMLPQNLVAFTAGSPRSICQSMKKVVDDKRQEYGEKNVRFYRLVKGKDAVTTVPPKLLGFVHMVEPTVITDEGGIVLRLKEVDAETNVMDLVTIQKDQICQKYLTSSGNKSLESEMKSDMDEETDEESDDEAETKYNNLVARIPKALRDHMPDFYLKPLFRAKGINVGTIRPNEEAAADDTSESDKAGHQKTRQIGTIEETTEKKVRPWVPKVFRRKKQLVPEVGPFF</sequence>
<feature type="region of interest" description="Disordered" evidence="1">
    <location>
        <begin position="395"/>
        <end position="420"/>
    </location>
</feature>
<feature type="compositionally biased region" description="Acidic residues" evidence="1">
    <location>
        <begin position="340"/>
        <end position="352"/>
    </location>
</feature>
<reference evidence="3" key="2">
    <citation type="submission" date="2021-04" db="EMBL/GenBank/DDBJ databases">
        <authorList>
            <person name="Podell S."/>
        </authorList>
    </citation>
    <scope>NUCLEOTIDE SEQUENCE</scope>
    <source>
        <strain evidence="3">Hildebrandi</strain>
    </source>
</reference>
<dbReference type="OrthoDB" id="426718at2759"/>
<evidence type="ECO:0000313" key="3">
    <source>
        <dbReference type="EMBL" id="KAG7372399.1"/>
    </source>
</evidence>
<organism evidence="3 4">
    <name type="scientific">Nitzschia inconspicua</name>
    <dbReference type="NCBI Taxonomy" id="303405"/>
    <lineage>
        <taxon>Eukaryota</taxon>
        <taxon>Sar</taxon>
        <taxon>Stramenopiles</taxon>
        <taxon>Ochrophyta</taxon>
        <taxon>Bacillariophyta</taxon>
        <taxon>Bacillariophyceae</taxon>
        <taxon>Bacillariophycidae</taxon>
        <taxon>Bacillariales</taxon>
        <taxon>Bacillariaceae</taxon>
        <taxon>Nitzschia</taxon>
    </lineage>
</organism>
<evidence type="ECO:0000256" key="1">
    <source>
        <dbReference type="SAM" id="MobiDB-lite"/>
    </source>
</evidence>
<dbReference type="InterPro" id="IPR051218">
    <property type="entry name" value="Sec_MonoDiacylglyc_Lipase"/>
</dbReference>
<dbReference type="CDD" id="cd00519">
    <property type="entry name" value="Lipase_3"/>
    <property type="match status" value="1"/>
</dbReference>
<name>A0A9K3M286_9STRA</name>
<reference evidence="3" key="1">
    <citation type="journal article" date="2021" name="Sci. Rep.">
        <title>Diploid genomic architecture of Nitzschia inconspicua, an elite biomass production diatom.</title>
        <authorList>
            <person name="Oliver A."/>
            <person name="Podell S."/>
            <person name="Pinowska A."/>
            <person name="Traller J.C."/>
            <person name="Smith S.R."/>
            <person name="McClure R."/>
            <person name="Beliaev A."/>
            <person name="Bohutskyi P."/>
            <person name="Hill E.A."/>
            <person name="Rabines A."/>
            <person name="Zheng H."/>
            <person name="Allen L.Z."/>
            <person name="Kuo A."/>
            <person name="Grigoriev I.V."/>
            <person name="Allen A.E."/>
            <person name="Hazlebeck D."/>
            <person name="Allen E.E."/>
        </authorList>
    </citation>
    <scope>NUCLEOTIDE SEQUENCE</scope>
    <source>
        <strain evidence="3">Hildebrandi</strain>
    </source>
</reference>
<dbReference type="AlphaFoldDB" id="A0A9K3M286"/>
<accession>A0A9K3M286</accession>
<dbReference type="EMBL" id="JAGRRH010000003">
    <property type="protein sequence ID" value="KAG7372399.1"/>
    <property type="molecule type" value="Genomic_DNA"/>
</dbReference>
<evidence type="ECO:0000259" key="2">
    <source>
        <dbReference type="Pfam" id="PF01764"/>
    </source>
</evidence>
<dbReference type="InterPro" id="IPR002921">
    <property type="entry name" value="Fungal_lipase-type"/>
</dbReference>
<comment type="caution">
    <text evidence="3">The sequence shown here is derived from an EMBL/GenBank/DDBJ whole genome shotgun (WGS) entry which is preliminary data.</text>
</comment>
<protein>
    <submittedName>
        <fullName evidence="3">Lipase class 3</fullName>
    </submittedName>
</protein>
<dbReference type="PANTHER" id="PTHR45856">
    <property type="entry name" value="ALPHA/BETA-HYDROLASES SUPERFAMILY PROTEIN"/>
    <property type="match status" value="1"/>
</dbReference>
<proteinExistence type="predicted"/>
<dbReference type="PANTHER" id="PTHR45856:SF24">
    <property type="entry name" value="FUNGAL LIPASE-LIKE DOMAIN-CONTAINING PROTEIN"/>
    <property type="match status" value="1"/>
</dbReference>
<keyword evidence="4" id="KW-1185">Reference proteome</keyword>
<dbReference type="Proteomes" id="UP000693970">
    <property type="component" value="Unassembled WGS sequence"/>
</dbReference>
<evidence type="ECO:0000313" key="4">
    <source>
        <dbReference type="Proteomes" id="UP000693970"/>
    </source>
</evidence>